<dbReference type="GO" id="GO:0007165">
    <property type="term" value="P:signal transduction"/>
    <property type="evidence" value="ECO:0007669"/>
    <property type="project" value="InterPro"/>
</dbReference>
<feature type="compositionally biased region" description="Low complexity" evidence="3">
    <location>
        <begin position="219"/>
        <end position="230"/>
    </location>
</feature>
<keyword evidence="6" id="KW-1185">Reference proteome</keyword>
<dbReference type="GO" id="GO:0005096">
    <property type="term" value="F:GTPase activator activity"/>
    <property type="evidence" value="ECO:0007669"/>
    <property type="project" value="UniProtKB-KW"/>
</dbReference>
<evidence type="ECO:0000256" key="1">
    <source>
        <dbReference type="ARBA" id="ARBA00022468"/>
    </source>
</evidence>
<keyword evidence="1" id="KW-0343">GTPase activation</keyword>
<feature type="coiled-coil region" evidence="2">
    <location>
        <begin position="116"/>
        <end position="143"/>
    </location>
</feature>
<dbReference type="InterPro" id="IPR050729">
    <property type="entry name" value="Rho-GAP"/>
</dbReference>
<evidence type="ECO:0000313" key="5">
    <source>
        <dbReference type="EMBL" id="KIO02466.1"/>
    </source>
</evidence>
<dbReference type="Pfam" id="PF00611">
    <property type="entry name" value="FCH"/>
    <property type="match status" value="1"/>
</dbReference>
<accession>A0A0C3P4T8</accession>
<dbReference type="OrthoDB" id="79452at2759"/>
<feature type="domain" description="Rho-GAP" evidence="4">
    <location>
        <begin position="395"/>
        <end position="624"/>
    </location>
</feature>
<dbReference type="SUPFAM" id="SSF103657">
    <property type="entry name" value="BAR/IMD domain-like"/>
    <property type="match status" value="1"/>
</dbReference>
<reference evidence="5 6" key="1">
    <citation type="submission" date="2014-04" db="EMBL/GenBank/DDBJ databases">
        <authorList>
            <consortium name="DOE Joint Genome Institute"/>
            <person name="Kuo A."/>
            <person name="Kohler A."/>
            <person name="Costa M.D."/>
            <person name="Nagy L.G."/>
            <person name="Floudas D."/>
            <person name="Copeland A."/>
            <person name="Barry K.W."/>
            <person name="Cichocki N."/>
            <person name="Veneault-Fourrey C."/>
            <person name="LaButti K."/>
            <person name="Lindquist E.A."/>
            <person name="Lipzen A."/>
            <person name="Lundell T."/>
            <person name="Morin E."/>
            <person name="Murat C."/>
            <person name="Sun H."/>
            <person name="Tunlid A."/>
            <person name="Henrissat B."/>
            <person name="Grigoriev I.V."/>
            <person name="Hibbett D.S."/>
            <person name="Martin F."/>
            <person name="Nordberg H.P."/>
            <person name="Cantor M.N."/>
            <person name="Hua S.X."/>
        </authorList>
    </citation>
    <scope>NUCLEOTIDE SEQUENCE [LARGE SCALE GENOMIC DNA]</scope>
    <source>
        <strain evidence="5 6">Marx 270</strain>
    </source>
</reference>
<protein>
    <recommendedName>
        <fullName evidence="4">Rho-GAP domain-containing protein</fullName>
    </recommendedName>
</protein>
<feature type="compositionally biased region" description="Polar residues" evidence="3">
    <location>
        <begin position="744"/>
        <end position="755"/>
    </location>
</feature>
<dbReference type="STRING" id="870435.A0A0C3P4T8"/>
<dbReference type="GO" id="GO:0005737">
    <property type="term" value="C:cytoplasm"/>
    <property type="evidence" value="ECO:0007669"/>
    <property type="project" value="TreeGrafter"/>
</dbReference>
<dbReference type="HOGENOM" id="CLU_008682_1_1_1"/>
<organism evidence="5 6">
    <name type="scientific">Pisolithus tinctorius Marx 270</name>
    <dbReference type="NCBI Taxonomy" id="870435"/>
    <lineage>
        <taxon>Eukaryota</taxon>
        <taxon>Fungi</taxon>
        <taxon>Dikarya</taxon>
        <taxon>Basidiomycota</taxon>
        <taxon>Agaricomycotina</taxon>
        <taxon>Agaricomycetes</taxon>
        <taxon>Agaricomycetidae</taxon>
        <taxon>Boletales</taxon>
        <taxon>Sclerodermatineae</taxon>
        <taxon>Pisolithaceae</taxon>
        <taxon>Pisolithus</taxon>
    </lineage>
</organism>
<evidence type="ECO:0000256" key="3">
    <source>
        <dbReference type="SAM" id="MobiDB-lite"/>
    </source>
</evidence>
<keyword evidence="2" id="KW-0175">Coiled coil</keyword>
<dbReference type="Proteomes" id="UP000054217">
    <property type="component" value="Unassembled WGS sequence"/>
</dbReference>
<dbReference type="SMART" id="SM00324">
    <property type="entry name" value="RhoGAP"/>
    <property type="match status" value="1"/>
</dbReference>
<dbReference type="Gene3D" id="1.20.1270.60">
    <property type="entry name" value="Arfaptin homology (AH) domain/BAR domain"/>
    <property type="match status" value="1"/>
</dbReference>
<feature type="compositionally biased region" description="Polar residues" evidence="3">
    <location>
        <begin position="1"/>
        <end position="17"/>
    </location>
</feature>
<name>A0A0C3P4T8_PISTI</name>
<feature type="compositionally biased region" description="Polar residues" evidence="3">
    <location>
        <begin position="649"/>
        <end position="665"/>
    </location>
</feature>
<dbReference type="SUPFAM" id="SSF48350">
    <property type="entry name" value="GTPase activation domain, GAP"/>
    <property type="match status" value="1"/>
</dbReference>
<evidence type="ECO:0000256" key="2">
    <source>
        <dbReference type="SAM" id="Coils"/>
    </source>
</evidence>
<dbReference type="AlphaFoldDB" id="A0A0C3P4T8"/>
<evidence type="ECO:0000259" key="4">
    <source>
        <dbReference type="PROSITE" id="PS50238"/>
    </source>
</evidence>
<dbReference type="InterPro" id="IPR027267">
    <property type="entry name" value="AH/BAR_dom_sf"/>
</dbReference>
<feature type="region of interest" description="Disordered" evidence="3">
    <location>
        <begin position="165"/>
        <end position="235"/>
    </location>
</feature>
<feature type="region of interest" description="Disordered" evidence="3">
    <location>
        <begin position="626"/>
        <end position="755"/>
    </location>
</feature>
<proteinExistence type="predicted"/>
<dbReference type="InterPro" id="IPR001060">
    <property type="entry name" value="FCH_dom"/>
</dbReference>
<dbReference type="PROSITE" id="PS50238">
    <property type="entry name" value="RHOGAP"/>
    <property type="match status" value="1"/>
</dbReference>
<feature type="compositionally biased region" description="Polar residues" evidence="3">
    <location>
        <begin position="716"/>
        <end position="726"/>
    </location>
</feature>
<feature type="compositionally biased region" description="Low complexity" evidence="3">
    <location>
        <begin position="727"/>
        <end position="743"/>
    </location>
</feature>
<dbReference type="InterPro" id="IPR008936">
    <property type="entry name" value="Rho_GTPase_activation_prot"/>
</dbReference>
<reference evidence="6" key="2">
    <citation type="submission" date="2015-01" db="EMBL/GenBank/DDBJ databases">
        <title>Evolutionary Origins and Diversification of the Mycorrhizal Mutualists.</title>
        <authorList>
            <consortium name="DOE Joint Genome Institute"/>
            <consortium name="Mycorrhizal Genomics Consortium"/>
            <person name="Kohler A."/>
            <person name="Kuo A."/>
            <person name="Nagy L.G."/>
            <person name="Floudas D."/>
            <person name="Copeland A."/>
            <person name="Barry K.W."/>
            <person name="Cichocki N."/>
            <person name="Veneault-Fourrey C."/>
            <person name="LaButti K."/>
            <person name="Lindquist E.A."/>
            <person name="Lipzen A."/>
            <person name="Lundell T."/>
            <person name="Morin E."/>
            <person name="Murat C."/>
            <person name="Riley R."/>
            <person name="Ohm R."/>
            <person name="Sun H."/>
            <person name="Tunlid A."/>
            <person name="Henrissat B."/>
            <person name="Grigoriev I.V."/>
            <person name="Hibbett D.S."/>
            <person name="Martin F."/>
        </authorList>
    </citation>
    <scope>NUCLEOTIDE SEQUENCE [LARGE SCALE GENOMIC DNA]</scope>
    <source>
        <strain evidence="6">Marx 270</strain>
    </source>
</reference>
<dbReference type="InterPro" id="IPR000198">
    <property type="entry name" value="RhoGAP_dom"/>
</dbReference>
<dbReference type="PANTHER" id="PTHR23176">
    <property type="entry name" value="RHO/RAC/CDC GTPASE-ACTIVATING PROTEIN"/>
    <property type="match status" value="1"/>
</dbReference>
<dbReference type="Pfam" id="PF00620">
    <property type="entry name" value="RhoGAP"/>
    <property type="match status" value="1"/>
</dbReference>
<dbReference type="Gene3D" id="1.10.555.10">
    <property type="entry name" value="Rho GTPase activation protein"/>
    <property type="match status" value="1"/>
</dbReference>
<feature type="region of interest" description="Disordered" evidence="3">
    <location>
        <begin position="1"/>
        <end position="23"/>
    </location>
</feature>
<dbReference type="EMBL" id="KN831982">
    <property type="protein sequence ID" value="KIO02466.1"/>
    <property type="molecule type" value="Genomic_DNA"/>
</dbReference>
<dbReference type="PANTHER" id="PTHR23176:SF134">
    <property type="entry name" value="RHO-TYPE GTPASE-ACTIVATING PROTEIN"/>
    <property type="match status" value="1"/>
</dbReference>
<evidence type="ECO:0000313" key="6">
    <source>
        <dbReference type="Proteomes" id="UP000054217"/>
    </source>
</evidence>
<dbReference type="InParanoid" id="A0A0C3P4T8"/>
<sequence length="755" mass="84323">MSAITTDSARPSTSEAPAQSGPVPLFDQHLKVLSDSYLSFFQDRKRIEEVYVESLLRLHRKIKSVDAWLDDRSTELSSARRAWSEVVDNVEREAQTRQAFLTTLTEDAVNALTALKETQERTRKRIKDDIKDSNNAYADYAENTLPKLKRTYLRKCQEVEDLKAAATAPAPSVQNTPYMDQEGGNVPSSRSNPNLPAKPVVTGPQVLRPLDRRPSGTAPGPRNRSPSSSGTFSDFAQHGKKQLNQLMTFLDKGGNVRETLGVRSENSALRAVRAKREADEADKEYRKGVHWLETLRLRKTKILKSAYASLETFTHEYTSTVKIVLEKYVDNLMATTVTQTQLSEHARAVIQKISPEKDLALATNQLPRSMASLIQKPILYYNYNVGECNDLIFGVSLVDYATSRGLSEGVVPRIVQLCIAEVDRKGLETEGIYRVSITVPFQTFFVHETIQVSGRHAVVQDVRNLTCPCVPRVTEISQLQHKVERDETNFKFNPITDDVYAVASLLKMYLRELPEPLFKYPLQDRGEYTDARVGAEHSQLSQMRSKIRRLPAIHRETLRTTVEHLARVAGHSDKNKMDIKNLAIVFSNVIFGEDELPKGGDLLSMQHVKDTRMEDLILNAPQLFEEHPLSSSPPLPAAPAGEVPPVYQYGSSHTRIASVPPTLQSPRREEDFTPVLPPRPTSSIHPSLRANPVSPIRATAEIPPLPRPHTLEEALSSPNTRSQMNDQLISDPSLSLPQSPQASVISLPSSESPTS</sequence>
<gene>
    <name evidence="5" type="ORF">M404DRAFT_16145</name>
</gene>